<feature type="region of interest" description="Disordered" evidence="1">
    <location>
        <begin position="74"/>
        <end position="104"/>
    </location>
</feature>
<evidence type="ECO:0000313" key="2">
    <source>
        <dbReference type="EMBL" id="KAE9967036.1"/>
    </source>
</evidence>
<dbReference type="EMBL" id="WNWR01000330">
    <property type="protein sequence ID" value="KAE9982892.1"/>
    <property type="molecule type" value="Genomic_DNA"/>
</dbReference>
<evidence type="ECO:0000313" key="4">
    <source>
        <dbReference type="Proteomes" id="UP000447873"/>
    </source>
</evidence>
<accession>A0A8H3V4C7</accession>
<name>A0A8H3V4C7_VENIN</name>
<dbReference type="Proteomes" id="UP000447873">
    <property type="component" value="Unassembled WGS sequence"/>
</dbReference>
<sequence length="317" mass="34357">MPAYVPPQKRKLDSVDASSATTSSKHLKLSSKPTTSTTSTTSTSLPSTSLSTQEFQPTSPGENLIAFVQQVQPPRSISPGSSCTSKTSSSTATSSTSWRSQSSTTSVSSFASQSSWRSGTSYAAAPATAPARPRTTTSQVQIGQICFLPNQASIATGEPIHSHPDFINNSKAFDHPCVVVDGPDNKGYVTCFQLTSFGQYQGLMDKYADRTDQYGWPQSMASQRMRWLLIECGGVIPNHDNLPMLYYESPCSARLPKCTYVNCETWFKVRPSDLVVQGRVKKLSSGSVQAAWVHHGVLENTYGVMKKAVFDYPGLVP</sequence>
<dbReference type="Proteomes" id="UP000490939">
    <property type="component" value="Unassembled WGS sequence"/>
</dbReference>
<proteinExistence type="predicted"/>
<dbReference type="AlphaFoldDB" id="A0A8H3V4C7"/>
<feature type="compositionally biased region" description="Low complexity" evidence="1">
    <location>
        <begin position="15"/>
        <end position="52"/>
    </location>
</feature>
<dbReference type="EMBL" id="WNWS01000479">
    <property type="protein sequence ID" value="KAE9967036.1"/>
    <property type="molecule type" value="Genomic_DNA"/>
</dbReference>
<evidence type="ECO:0000256" key="1">
    <source>
        <dbReference type="SAM" id="MobiDB-lite"/>
    </source>
</evidence>
<feature type="compositionally biased region" description="Low complexity" evidence="1">
    <location>
        <begin position="77"/>
        <end position="104"/>
    </location>
</feature>
<feature type="region of interest" description="Disordered" evidence="1">
    <location>
        <begin position="1"/>
        <end position="59"/>
    </location>
</feature>
<organism evidence="3 5">
    <name type="scientific">Venturia inaequalis</name>
    <name type="common">Apple scab fungus</name>
    <dbReference type="NCBI Taxonomy" id="5025"/>
    <lineage>
        <taxon>Eukaryota</taxon>
        <taxon>Fungi</taxon>
        <taxon>Dikarya</taxon>
        <taxon>Ascomycota</taxon>
        <taxon>Pezizomycotina</taxon>
        <taxon>Dothideomycetes</taxon>
        <taxon>Pleosporomycetidae</taxon>
        <taxon>Venturiales</taxon>
        <taxon>Venturiaceae</taxon>
        <taxon>Venturia</taxon>
    </lineage>
</organism>
<evidence type="ECO:0000313" key="5">
    <source>
        <dbReference type="Proteomes" id="UP000490939"/>
    </source>
</evidence>
<reference evidence="3 5" key="1">
    <citation type="submission" date="2019-07" db="EMBL/GenBank/DDBJ databases">
        <title>Venturia inaequalis Genome Resource.</title>
        <authorList>
            <person name="Lichtner F.J."/>
        </authorList>
    </citation>
    <scope>NUCLEOTIDE SEQUENCE [LARGE SCALE GENOMIC DNA]</scope>
    <source>
        <strain evidence="2 4">120213</strain>
        <strain evidence="3 5">DMI_063113</strain>
    </source>
</reference>
<comment type="caution">
    <text evidence="3">The sequence shown here is derived from an EMBL/GenBank/DDBJ whole genome shotgun (WGS) entry which is preliminary data.</text>
</comment>
<keyword evidence="5" id="KW-1185">Reference proteome</keyword>
<gene>
    <name evidence="3" type="ORF">EG327_005731</name>
    <name evidence="2" type="ORF">EG328_008445</name>
</gene>
<evidence type="ECO:0000313" key="3">
    <source>
        <dbReference type="EMBL" id="KAE9982892.1"/>
    </source>
</evidence>
<protein>
    <submittedName>
        <fullName evidence="3">Uncharacterized protein</fullName>
    </submittedName>
</protein>